<comment type="caution">
    <text evidence="10">The sequence shown here is derived from an EMBL/GenBank/DDBJ whole genome shotgun (WGS) entry which is preliminary data.</text>
</comment>
<evidence type="ECO:0000256" key="8">
    <source>
        <dbReference type="ARBA" id="ARBA00031256"/>
    </source>
</evidence>
<evidence type="ECO:0000256" key="4">
    <source>
        <dbReference type="ARBA" id="ARBA00023015"/>
    </source>
</evidence>
<evidence type="ECO:0000256" key="1">
    <source>
        <dbReference type="ARBA" id="ARBA00004123"/>
    </source>
</evidence>
<accession>A0A9P8NW40</accession>
<evidence type="ECO:0000313" key="10">
    <source>
        <dbReference type="EMBL" id="KAH3660282.1"/>
    </source>
</evidence>
<name>A0A9P8NW40_9ASCO</name>
<reference evidence="10" key="1">
    <citation type="journal article" date="2021" name="Open Biol.">
        <title>Shared evolutionary footprints suggest mitochondrial oxidative damage underlies multiple complex I losses in fungi.</title>
        <authorList>
            <person name="Schikora-Tamarit M.A."/>
            <person name="Marcet-Houben M."/>
            <person name="Nosek J."/>
            <person name="Gabaldon T."/>
        </authorList>
    </citation>
    <scope>NUCLEOTIDE SEQUENCE</scope>
    <source>
        <strain evidence="10">CBS6075</strain>
    </source>
</reference>
<evidence type="ECO:0000256" key="2">
    <source>
        <dbReference type="ARBA" id="ARBA00008782"/>
    </source>
</evidence>
<evidence type="ECO:0000256" key="3">
    <source>
        <dbReference type="ARBA" id="ARBA00020628"/>
    </source>
</evidence>
<evidence type="ECO:0000256" key="7">
    <source>
        <dbReference type="ARBA" id="ARBA00023242"/>
    </source>
</evidence>
<dbReference type="PANTHER" id="PTHR35784">
    <property type="entry name" value="MEDIATOR OF RNA POLYMERASE II TRANSCRIPTION SUBUNIT 5"/>
    <property type="match status" value="1"/>
</dbReference>
<sequence length="856" mass="96014">MATISIPSTDVDLTLDQLVSVSLQNNYSATVFGKLFREFKHRATASNQELDLRCLLAGSAQSPEKLKYVQEILVDSDYSEILDGLGSLFGQYLVQLDEIDQLAVLMWLNQISYKVPWQSSLEAGLFYTGFETFINNNINQEISPKKALMIAKIVINLLGNVGESNEAFGTLIQRYLEFLKQKHPVAYAHLDGYYKTHSITSIQKDYKVKSESQIDKKTSRNSIKILRLKKLVWLSQQVTILFSVIDDSFLKGFKTLLNLSSVATSATNTSIAFELTASLFDGLALSTKRTGHFWTTFIVFKLPEVFKLLNISQQNLRDTLTNVFETIRGHEEVKSRLLKSLVECELVTNEDEKIVPADLSPFRSILIDANPEFVTLEESRASEFFSSVQTLAGQTELAGLVTNAISKFINEDDHSRLKRILVALAADVSVMDGVFLLKNPYELVGSLVEYLDSSIERGFSQDAMDIDGDSSNLQDVHSDLGAIIVVVAYTSFRYCLDLKSRFPSSETGRILVDWDPILDTAVMEKLQDPESNLNAVMGDWIVSLFDTNNTDGVSDELLKKSSVREYYLLIPCVVSEGVRASQLGMIQKDDLMSGLEYCHQPFLIPTFLNVLRSLLALAWTEPNLDTSMVSQVLKTLVDVNLSGELHILHRMIVEIVNDELYEVGSVKNVLQPPAPPTRLDSLIAFLVEPDSKHTFELVAVYEQAQYQQLDFFYNQLDSLLEENTHGQASLVEPLIYELVVTLMISYTKLKAPESLQKWLAVSSDPEAVYNRTGSEKVSVEQTVLEPETSDKLTDMGFDTNFFGFIEEPKDDEPDFVFDQEQVPTVPGSDLYLANFAAIAKESSPLVATVLRNLNIW</sequence>
<dbReference type="EMBL" id="JAEUBE010000504">
    <property type="protein sequence ID" value="KAH3660282.1"/>
    <property type="molecule type" value="Genomic_DNA"/>
</dbReference>
<dbReference type="GO" id="GO:0003712">
    <property type="term" value="F:transcription coregulator activity"/>
    <property type="evidence" value="ECO:0007669"/>
    <property type="project" value="InterPro"/>
</dbReference>
<reference evidence="10" key="2">
    <citation type="submission" date="2021-01" db="EMBL/GenBank/DDBJ databases">
        <authorList>
            <person name="Schikora-Tamarit M.A."/>
        </authorList>
    </citation>
    <scope>NUCLEOTIDE SEQUENCE</scope>
    <source>
        <strain evidence="10">CBS6075</strain>
    </source>
</reference>
<proteinExistence type="inferred from homology"/>
<dbReference type="InterPro" id="IPR014801">
    <property type="entry name" value="Mediator_Med5_fun"/>
</dbReference>
<evidence type="ECO:0000313" key="11">
    <source>
        <dbReference type="Proteomes" id="UP000769157"/>
    </source>
</evidence>
<comment type="similarity">
    <text evidence="2 9">Belongs to the Mediator complex subunit 5 family.</text>
</comment>
<evidence type="ECO:0000256" key="6">
    <source>
        <dbReference type="ARBA" id="ARBA00023163"/>
    </source>
</evidence>
<dbReference type="Proteomes" id="UP000769157">
    <property type="component" value="Unassembled WGS sequence"/>
</dbReference>
<dbReference type="AlphaFoldDB" id="A0A9P8NW40"/>
<dbReference type="OrthoDB" id="5322661at2759"/>
<evidence type="ECO:0000256" key="9">
    <source>
        <dbReference type="RuleBase" id="RU364142"/>
    </source>
</evidence>
<comment type="subcellular location">
    <subcellularLocation>
        <location evidence="1 9">Nucleus</location>
    </subcellularLocation>
</comment>
<comment type="function">
    <text evidence="9">Component of the Mediator complex, a coactivator involved in the regulated transcription of nearly all RNA polymerase II-dependent genes. Mediator functions as a bridge to convey information from gene-specific regulatory proteins to the basal RNA polymerase II transcription machinery. Mediator is recruited to promoters by direct interactions with regulatory proteins and serves as a scaffold for the assembly of a functional preinitiation complex with RNA polymerase II and the general transcription factors.</text>
</comment>
<protein>
    <recommendedName>
        <fullName evidence="3 9">Mediator of RNA polymerase II transcription subunit 5</fullName>
    </recommendedName>
    <alternativeName>
        <fullName evidence="8 9">Mediator complex subunit 5</fullName>
    </alternativeName>
</protein>
<dbReference type="GO" id="GO:0006357">
    <property type="term" value="P:regulation of transcription by RNA polymerase II"/>
    <property type="evidence" value="ECO:0007669"/>
    <property type="project" value="InterPro"/>
</dbReference>
<dbReference type="GO" id="GO:0016592">
    <property type="term" value="C:mediator complex"/>
    <property type="evidence" value="ECO:0007669"/>
    <property type="project" value="InterPro"/>
</dbReference>
<keyword evidence="4 9" id="KW-0805">Transcription regulation</keyword>
<keyword evidence="5 9" id="KW-0010">Activator</keyword>
<evidence type="ECO:0000256" key="5">
    <source>
        <dbReference type="ARBA" id="ARBA00023159"/>
    </source>
</evidence>
<organism evidence="10 11">
    <name type="scientific">Ogataea philodendri</name>
    <dbReference type="NCBI Taxonomy" id="1378263"/>
    <lineage>
        <taxon>Eukaryota</taxon>
        <taxon>Fungi</taxon>
        <taxon>Dikarya</taxon>
        <taxon>Ascomycota</taxon>
        <taxon>Saccharomycotina</taxon>
        <taxon>Pichiomycetes</taxon>
        <taxon>Pichiales</taxon>
        <taxon>Pichiaceae</taxon>
        <taxon>Ogataea</taxon>
    </lineage>
</organism>
<gene>
    <name evidence="9" type="primary">MED5</name>
    <name evidence="10" type="ORF">OGAPHI_006868</name>
</gene>
<keyword evidence="11" id="KW-1185">Reference proteome</keyword>
<keyword evidence="6 9" id="KW-0804">Transcription</keyword>
<dbReference type="PANTHER" id="PTHR35784:SF1">
    <property type="entry name" value="MEDIATOR OF RNA POLYMERASE II TRANSCRIPTION SUBUNIT 5"/>
    <property type="match status" value="1"/>
</dbReference>
<keyword evidence="7 9" id="KW-0539">Nucleus</keyword>
<comment type="subunit">
    <text evidence="9">Component of the Mediator complex.</text>
</comment>
<dbReference type="Pfam" id="PF08689">
    <property type="entry name" value="Med5"/>
    <property type="match status" value="1"/>
</dbReference>